<dbReference type="AlphaFoldDB" id="A0A3L6MPH2"/>
<name>A0A3L6MPH2_FUSOX</name>
<accession>A0A3L6MPH2</accession>
<evidence type="ECO:0000313" key="1">
    <source>
        <dbReference type="EMBL" id="RKK06765.1"/>
    </source>
</evidence>
<sequence length="65" mass="7259">MQARYDHGSGRCVALDPNVGINGPQWWNDCVAQAKDGWYDVDPVTNNIVISHNPYKSNHAEGRGY</sequence>
<protein>
    <submittedName>
        <fullName evidence="1">Uncharacterized protein</fullName>
    </submittedName>
</protein>
<gene>
    <name evidence="1" type="ORF">BFJ65_g18319</name>
</gene>
<organism evidence="1 2">
    <name type="scientific">Fusarium oxysporum f. sp. cepae</name>
    <dbReference type="NCBI Taxonomy" id="396571"/>
    <lineage>
        <taxon>Eukaryota</taxon>
        <taxon>Fungi</taxon>
        <taxon>Dikarya</taxon>
        <taxon>Ascomycota</taxon>
        <taxon>Pezizomycotina</taxon>
        <taxon>Sordariomycetes</taxon>
        <taxon>Hypocreomycetidae</taxon>
        <taxon>Hypocreales</taxon>
        <taxon>Nectriaceae</taxon>
        <taxon>Fusarium</taxon>
        <taxon>Fusarium oxysporum species complex</taxon>
    </lineage>
</organism>
<reference evidence="1 2" key="1">
    <citation type="journal article" date="2018" name="Sci. Rep.">
        <title>Characterisation of pathogen-specific regions and novel effector candidates in Fusarium oxysporum f. sp. cepae.</title>
        <authorList>
            <person name="Armitage A.D."/>
            <person name="Taylor A."/>
            <person name="Sobczyk M.K."/>
            <person name="Baxter L."/>
            <person name="Greenfield B.P."/>
            <person name="Bates H.J."/>
            <person name="Wilson F."/>
            <person name="Jackson A.C."/>
            <person name="Ott S."/>
            <person name="Harrison R.J."/>
            <person name="Clarkson J.P."/>
        </authorList>
    </citation>
    <scope>NUCLEOTIDE SEQUENCE [LARGE SCALE GENOMIC DNA]</scope>
    <source>
        <strain evidence="1 2">FoC_Fus2</strain>
    </source>
</reference>
<evidence type="ECO:0000313" key="2">
    <source>
        <dbReference type="Proteomes" id="UP000270866"/>
    </source>
</evidence>
<proteinExistence type="predicted"/>
<dbReference type="EMBL" id="MRCU01000019">
    <property type="protein sequence ID" value="RKK06765.1"/>
    <property type="molecule type" value="Genomic_DNA"/>
</dbReference>
<dbReference type="Proteomes" id="UP000270866">
    <property type="component" value="Unassembled WGS sequence"/>
</dbReference>
<comment type="caution">
    <text evidence="1">The sequence shown here is derived from an EMBL/GenBank/DDBJ whole genome shotgun (WGS) entry which is preliminary data.</text>
</comment>